<feature type="compositionally biased region" description="Polar residues" evidence="1">
    <location>
        <begin position="85"/>
        <end position="96"/>
    </location>
</feature>
<feature type="domain" description="BBC1/AIM3 cysteine proteinase-fold" evidence="2">
    <location>
        <begin position="10"/>
        <end position="138"/>
    </location>
</feature>
<organism evidence="3 4">
    <name type="scientific">Cypionkella aquatica</name>
    <dbReference type="NCBI Taxonomy" id="1756042"/>
    <lineage>
        <taxon>Bacteria</taxon>
        <taxon>Pseudomonadati</taxon>
        <taxon>Pseudomonadota</taxon>
        <taxon>Alphaproteobacteria</taxon>
        <taxon>Rhodobacterales</taxon>
        <taxon>Paracoccaceae</taxon>
        <taxon>Cypionkella</taxon>
    </lineage>
</organism>
<feature type="region of interest" description="Disordered" evidence="1">
    <location>
        <begin position="85"/>
        <end position="105"/>
    </location>
</feature>
<dbReference type="Pfam" id="PF25459">
    <property type="entry name" value="AIM3_BBC1_C"/>
    <property type="match status" value="1"/>
</dbReference>
<keyword evidence="4" id="KW-1185">Reference proteome</keyword>
<accession>A0AA37TVW9</accession>
<dbReference type="InterPro" id="IPR057402">
    <property type="entry name" value="AIM3_BBC1_C"/>
</dbReference>
<dbReference type="RefSeq" id="WP_284326698.1">
    <property type="nucleotide sequence ID" value="NZ_BSPP01000013.1"/>
</dbReference>
<name>A0AA37TVW9_9RHOB</name>
<evidence type="ECO:0000256" key="1">
    <source>
        <dbReference type="SAM" id="MobiDB-lite"/>
    </source>
</evidence>
<reference evidence="3 4" key="1">
    <citation type="journal article" date="2014" name="Int. J. Syst. Evol. Microbiol.">
        <title>Complete genome sequence of Corynebacterium casei LMG S-19264T (=DSM 44701T), isolated from a smear-ripened cheese.</title>
        <authorList>
            <consortium name="US DOE Joint Genome Institute (JGI-PGF)"/>
            <person name="Walter F."/>
            <person name="Albersmeier A."/>
            <person name="Kalinowski J."/>
            <person name="Ruckert C."/>
        </authorList>
    </citation>
    <scope>NUCLEOTIDE SEQUENCE [LARGE SCALE GENOMIC DNA]</scope>
    <source>
        <strain evidence="3 4">NBRC 111766</strain>
    </source>
</reference>
<comment type="caution">
    <text evidence="3">The sequence shown here is derived from an EMBL/GenBank/DDBJ whole genome shotgun (WGS) entry which is preliminary data.</text>
</comment>
<evidence type="ECO:0000313" key="4">
    <source>
        <dbReference type="Proteomes" id="UP001157355"/>
    </source>
</evidence>
<sequence length="179" mass="18940">MPYTPATAVAFAQRQTGRYGDGECWTLVEAAITGAGGKSSIPQTPKFGPNVAYVWGDVVEVPQLRAGDVVQYQNYVWTQTTRIDVSSPEGTSFSENSRTEGRGLPHHSGLVVRVVSTGIVEVVEQNIPPRSGPVQTVQLVLSAPPASTVRETSGATVTVTTTTHSVSGAVRCYRPIAVA</sequence>
<proteinExistence type="predicted"/>
<evidence type="ECO:0000313" key="3">
    <source>
        <dbReference type="EMBL" id="GLS88558.1"/>
    </source>
</evidence>
<gene>
    <name evidence="3" type="ORF">GCM10010873_35320</name>
</gene>
<evidence type="ECO:0000259" key="2">
    <source>
        <dbReference type="Pfam" id="PF25459"/>
    </source>
</evidence>
<dbReference type="AlphaFoldDB" id="A0AA37TVW9"/>
<dbReference type="Proteomes" id="UP001157355">
    <property type="component" value="Unassembled WGS sequence"/>
</dbReference>
<protein>
    <recommendedName>
        <fullName evidence="2">BBC1/AIM3 cysteine proteinase-fold domain-containing protein</fullName>
    </recommendedName>
</protein>
<dbReference type="EMBL" id="BSPP01000013">
    <property type="protein sequence ID" value="GLS88558.1"/>
    <property type="molecule type" value="Genomic_DNA"/>
</dbReference>